<dbReference type="GO" id="GO:0030246">
    <property type="term" value="F:carbohydrate binding"/>
    <property type="evidence" value="ECO:0007669"/>
    <property type="project" value="InterPro"/>
</dbReference>
<reference evidence="1" key="2">
    <citation type="journal article" date="2023" name="Int. J. Mol. Sci.">
        <title>De Novo Assembly and Annotation of 11 Diverse Shrub Willow (Salix) Genomes Reveals Novel Gene Organization in Sex-Linked Regions.</title>
        <authorList>
            <person name="Hyden B."/>
            <person name="Feng K."/>
            <person name="Yates T.B."/>
            <person name="Jawdy S."/>
            <person name="Cereghino C."/>
            <person name="Smart L.B."/>
            <person name="Muchero W."/>
        </authorList>
    </citation>
    <scope>NUCLEOTIDE SEQUENCE [LARGE SCALE GENOMIC DNA]</scope>
    <source>
        <tissue evidence="1">Shoot tip</tissue>
    </source>
</reference>
<proteinExistence type="predicted"/>
<dbReference type="EMBL" id="JAPFFL010000015">
    <property type="protein sequence ID" value="KAJ6676300.1"/>
    <property type="molecule type" value="Genomic_DNA"/>
</dbReference>
<reference evidence="1" key="1">
    <citation type="submission" date="2022-11" db="EMBL/GenBank/DDBJ databases">
        <authorList>
            <person name="Hyden B.L."/>
            <person name="Feng K."/>
            <person name="Yates T."/>
            <person name="Jawdy S."/>
            <person name="Smart L.B."/>
            <person name="Muchero W."/>
        </authorList>
    </citation>
    <scope>NUCLEOTIDE SEQUENCE</scope>
    <source>
        <tissue evidence="1">Shoot tip</tissue>
    </source>
</reference>
<comment type="caution">
    <text evidence="1">The sequence shown here is derived from an EMBL/GenBank/DDBJ whole genome shotgun (WGS) entry which is preliminary data.</text>
</comment>
<dbReference type="PANTHER" id="PTHR48478:SF1">
    <property type="entry name" value="LECTIN-LIKE"/>
    <property type="match status" value="1"/>
</dbReference>
<protein>
    <submittedName>
        <fullName evidence="1">Uncharacterized protein</fullName>
    </submittedName>
</protein>
<organism evidence="1 2">
    <name type="scientific">Salix viminalis</name>
    <name type="common">Common osier</name>
    <name type="synonym">Basket willow</name>
    <dbReference type="NCBI Taxonomy" id="40686"/>
    <lineage>
        <taxon>Eukaryota</taxon>
        <taxon>Viridiplantae</taxon>
        <taxon>Streptophyta</taxon>
        <taxon>Embryophyta</taxon>
        <taxon>Tracheophyta</taxon>
        <taxon>Spermatophyta</taxon>
        <taxon>Magnoliopsida</taxon>
        <taxon>eudicotyledons</taxon>
        <taxon>Gunneridae</taxon>
        <taxon>Pentapetalae</taxon>
        <taxon>rosids</taxon>
        <taxon>fabids</taxon>
        <taxon>Malpighiales</taxon>
        <taxon>Salicaceae</taxon>
        <taxon>Saliceae</taxon>
        <taxon>Salix</taxon>
    </lineage>
</organism>
<gene>
    <name evidence="1" type="ORF">OIU85_009573</name>
</gene>
<dbReference type="OrthoDB" id="2107747at2759"/>
<dbReference type="Proteomes" id="UP001151529">
    <property type="component" value="Chromosome 15Z"/>
</dbReference>
<dbReference type="EMBL" id="JAPFFL010000015">
    <property type="protein sequence ID" value="KAJ6676301.1"/>
    <property type="molecule type" value="Genomic_DNA"/>
</dbReference>
<sequence length="190" mass="21609">MDYDQRSEALSGPHWKADVSSISSDKACPATCRVPAKALDIIWGNDPRFWQMIKLSEEETRPDGFDEGARLIQVNWIKVTGKLPKTMFNVASPTKYEVYYVMKFQVDAFGWHSAPIKFEVRLNGQKTEKNCVLESYKKKPDVWHEICGGEFTVSNDHAAGDVEFVMSEVESEWWKGSMVLAGIKIRPKEG</sequence>
<accession>A0A9Q0NUQ7</accession>
<dbReference type="InterPro" id="IPR052147">
    <property type="entry name" value="PP2-like/Lectin"/>
</dbReference>
<dbReference type="Pfam" id="PF14299">
    <property type="entry name" value="PP2"/>
    <property type="match status" value="1"/>
</dbReference>
<dbReference type="AlphaFoldDB" id="A0A9Q0NUQ7"/>
<keyword evidence="2" id="KW-1185">Reference proteome</keyword>
<evidence type="ECO:0000313" key="1">
    <source>
        <dbReference type="EMBL" id="KAJ6676301.1"/>
    </source>
</evidence>
<name>A0A9Q0NUQ7_SALVM</name>
<evidence type="ECO:0000313" key="2">
    <source>
        <dbReference type="Proteomes" id="UP001151529"/>
    </source>
</evidence>
<dbReference type="InterPro" id="IPR025886">
    <property type="entry name" value="PP2-like"/>
</dbReference>
<dbReference type="PANTHER" id="PTHR48478">
    <property type="entry name" value="LECTIN-LIKE"/>
    <property type="match status" value="1"/>
</dbReference>